<dbReference type="Gene3D" id="3.30.1330.30">
    <property type="match status" value="1"/>
</dbReference>
<dbReference type="Gene3D" id="3.30.1230.10">
    <property type="entry name" value="YlxR-like"/>
    <property type="match status" value="1"/>
</dbReference>
<feature type="compositionally biased region" description="Acidic residues" evidence="1">
    <location>
        <begin position="1"/>
        <end position="18"/>
    </location>
</feature>
<dbReference type="PANTHER" id="PTHR34215:SF1">
    <property type="entry name" value="YLXR DOMAIN-CONTAINING PROTEIN"/>
    <property type="match status" value="1"/>
</dbReference>
<evidence type="ECO:0000256" key="1">
    <source>
        <dbReference type="SAM" id="MobiDB-lite"/>
    </source>
</evidence>
<evidence type="ECO:0000313" key="3">
    <source>
        <dbReference type="EMBL" id="MFD2265452.1"/>
    </source>
</evidence>
<feature type="domain" description="YlxR" evidence="2">
    <location>
        <begin position="26"/>
        <end position="101"/>
    </location>
</feature>
<name>A0ABW5DWF7_9PROT</name>
<dbReference type="Proteomes" id="UP001597295">
    <property type="component" value="Unassembled WGS sequence"/>
</dbReference>
<sequence length="212" mass="22060">MTQEEPNDAPDPSDDLPELPESGPHRRCVGTGEVKLKDELVRCVVAPDGSLVPDLDGKLPGRGLYISPDLDAIAAAVKKKGFARAAKRAVQVPDDLAARLERLIAGRCGSLLGLARRGGQVAAGYDQAESLLRNGKAALLLQAVDAAEGGRSKLANLAKAVGAAEWSVLTAVELAAPFGRDHLVHVAVARGGLASRLKSELTRLSGLRAKVG</sequence>
<dbReference type="PANTHER" id="PTHR34215">
    <property type="entry name" value="BLL0784 PROTEIN"/>
    <property type="match status" value="1"/>
</dbReference>
<dbReference type="Pfam" id="PF04296">
    <property type="entry name" value="YlxR"/>
    <property type="match status" value="1"/>
</dbReference>
<dbReference type="InterPro" id="IPR035931">
    <property type="entry name" value="YlxR-like_sf"/>
</dbReference>
<protein>
    <submittedName>
        <fullName evidence="3">RNA-binding protein</fullName>
    </submittedName>
</protein>
<dbReference type="EMBL" id="JBHUIP010000016">
    <property type="protein sequence ID" value="MFD2265452.1"/>
    <property type="molecule type" value="Genomic_DNA"/>
</dbReference>
<dbReference type="InterPro" id="IPR029064">
    <property type="entry name" value="Ribosomal_eL30-like_sf"/>
</dbReference>
<dbReference type="SUPFAM" id="SSF55315">
    <property type="entry name" value="L30e-like"/>
    <property type="match status" value="1"/>
</dbReference>
<dbReference type="SUPFAM" id="SSF64376">
    <property type="entry name" value="YlxR-like"/>
    <property type="match status" value="1"/>
</dbReference>
<dbReference type="NCBIfam" id="NF006622">
    <property type="entry name" value="PRK09190.1"/>
    <property type="match status" value="1"/>
</dbReference>
<proteinExistence type="predicted"/>
<feature type="region of interest" description="Disordered" evidence="1">
    <location>
        <begin position="1"/>
        <end position="28"/>
    </location>
</feature>
<dbReference type="RefSeq" id="WP_379878805.1">
    <property type="nucleotide sequence ID" value="NZ_JBHUIP010000016.1"/>
</dbReference>
<gene>
    <name evidence="3" type="ORF">ACFSM5_21300</name>
</gene>
<evidence type="ECO:0000259" key="2">
    <source>
        <dbReference type="Pfam" id="PF04296"/>
    </source>
</evidence>
<dbReference type="CDD" id="cd00279">
    <property type="entry name" value="YlxR"/>
    <property type="match status" value="1"/>
</dbReference>
<organism evidence="3 4">
    <name type="scientific">Lacibacterium aquatile</name>
    <dbReference type="NCBI Taxonomy" id="1168082"/>
    <lineage>
        <taxon>Bacteria</taxon>
        <taxon>Pseudomonadati</taxon>
        <taxon>Pseudomonadota</taxon>
        <taxon>Alphaproteobacteria</taxon>
        <taxon>Rhodospirillales</taxon>
        <taxon>Rhodospirillaceae</taxon>
    </lineage>
</organism>
<dbReference type="InterPro" id="IPR037465">
    <property type="entry name" value="YlxR"/>
</dbReference>
<evidence type="ECO:0000313" key="4">
    <source>
        <dbReference type="Proteomes" id="UP001597295"/>
    </source>
</evidence>
<reference evidence="4" key="1">
    <citation type="journal article" date="2019" name="Int. J. Syst. Evol. Microbiol.">
        <title>The Global Catalogue of Microorganisms (GCM) 10K type strain sequencing project: providing services to taxonomists for standard genome sequencing and annotation.</title>
        <authorList>
            <consortium name="The Broad Institute Genomics Platform"/>
            <consortium name="The Broad Institute Genome Sequencing Center for Infectious Disease"/>
            <person name="Wu L."/>
            <person name="Ma J."/>
        </authorList>
    </citation>
    <scope>NUCLEOTIDE SEQUENCE [LARGE SCALE GENOMIC DNA]</scope>
    <source>
        <strain evidence="4">CGMCC 1.19062</strain>
    </source>
</reference>
<dbReference type="InterPro" id="IPR007393">
    <property type="entry name" value="YlxR_dom"/>
</dbReference>
<accession>A0ABW5DWF7</accession>
<comment type="caution">
    <text evidence="3">The sequence shown here is derived from an EMBL/GenBank/DDBJ whole genome shotgun (WGS) entry which is preliminary data.</text>
</comment>
<keyword evidence="4" id="KW-1185">Reference proteome</keyword>